<feature type="compositionally biased region" description="Gly residues" evidence="1">
    <location>
        <begin position="28"/>
        <end position="47"/>
    </location>
</feature>
<evidence type="ECO:0000313" key="3">
    <source>
        <dbReference type="Proteomes" id="UP001497457"/>
    </source>
</evidence>
<feature type="region of interest" description="Disordered" evidence="1">
    <location>
        <begin position="1"/>
        <end position="56"/>
    </location>
</feature>
<accession>A0ABC8ZT15</accession>
<keyword evidence="3" id="KW-1185">Reference proteome</keyword>
<feature type="compositionally biased region" description="Basic and acidic residues" evidence="1">
    <location>
        <begin position="1"/>
        <end position="12"/>
    </location>
</feature>
<dbReference type="Proteomes" id="UP001497457">
    <property type="component" value="Chromosome 19rd"/>
</dbReference>
<name>A0ABC8ZT15_9POAL</name>
<organism evidence="2 3">
    <name type="scientific">Urochloa decumbens</name>
    <dbReference type="NCBI Taxonomy" id="240449"/>
    <lineage>
        <taxon>Eukaryota</taxon>
        <taxon>Viridiplantae</taxon>
        <taxon>Streptophyta</taxon>
        <taxon>Embryophyta</taxon>
        <taxon>Tracheophyta</taxon>
        <taxon>Spermatophyta</taxon>
        <taxon>Magnoliopsida</taxon>
        <taxon>Liliopsida</taxon>
        <taxon>Poales</taxon>
        <taxon>Poaceae</taxon>
        <taxon>PACMAD clade</taxon>
        <taxon>Panicoideae</taxon>
        <taxon>Panicodae</taxon>
        <taxon>Paniceae</taxon>
        <taxon>Melinidinae</taxon>
        <taxon>Urochloa</taxon>
    </lineage>
</organism>
<sequence>MQVLRGGERDGVRVLGGGAGGVPAARRGGAGDGGGPAGAGAALLGGRGGRRVRHPRGARQLPRALGQGLQRLRRLLRARHGRRHRLTHRRLRKPCHAHAHHPRHPQELLLLLIVVRRKGSCHICVDIELADACSL</sequence>
<dbReference type="EMBL" id="OZ075129">
    <property type="protein sequence ID" value="CAL4963684.1"/>
    <property type="molecule type" value="Genomic_DNA"/>
</dbReference>
<proteinExistence type="predicted"/>
<reference evidence="2 3" key="2">
    <citation type="submission" date="2024-10" db="EMBL/GenBank/DDBJ databases">
        <authorList>
            <person name="Ryan C."/>
        </authorList>
    </citation>
    <scope>NUCLEOTIDE SEQUENCE [LARGE SCALE GENOMIC DNA]</scope>
</reference>
<reference evidence="3" key="1">
    <citation type="submission" date="2024-06" db="EMBL/GenBank/DDBJ databases">
        <authorList>
            <person name="Ryan C."/>
        </authorList>
    </citation>
    <scope>NUCLEOTIDE SEQUENCE [LARGE SCALE GENOMIC DNA]</scope>
</reference>
<dbReference type="AlphaFoldDB" id="A0ABC8ZT15"/>
<gene>
    <name evidence="2" type="ORF">URODEC1_LOCUS46252</name>
</gene>
<evidence type="ECO:0000313" key="2">
    <source>
        <dbReference type="EMBL" id="CAL4963684.1"/>
    </source>
</evidence>
<evidence type="ECO:0000256" key="1">
    <source>
        <dbReference type="SAM" id="MobiDB-lite"/>
    </source>
</evidence>
<protein>
    <submittedName>
        <fullName evidence="2">Uncharacterized protein</fullName>
    </submittedName>
</protein>